<dbReference type="InterPro" id="IPR001851">
    <property type="entry name" value="ABC_transp_permease"/>
</dbReference>
<feature type="transmembrane region" description="Helical" evidence="6">
    <location>
        <begin position="103"/>
        <end position="125"/>
    </location>
</feature>
<feature type="transmembrane region" description="Helical" evidence="6">
    <location>
        <begin position="49"/>
        <end position="67"/>
    </location>
</feature>
<reference evidence="7" key="1">
    <citation type="submission" date="2018-05" db="EMBL/GenBank/DDBJ databases">
        <authorList>
            <person name="Lanie J.A."/>
            <person name="Ng W.-L."/>
            <person name="Kazmierczak K.M."/>
            <person name="Andrzejewski T.M."/>
            <person name="Davidsen T.M."/>
            <person name="Wayne K.J."/>
            <person name="Tettelin H."/>
            <person name="Glass J.I."/>
            <person name="Rusch D."/>
            <person name="Podicherti R."/>
            <person name="Tsui H.-C.T."/>
            <person name="Winkler M.E."/>
        </authorList>
    </citation>
    <scope>NUCLEOTIDE SEQUENCE</scope>
</reference>
<evidence type="ECO:0000313" key="7">
    <source>
        <dbReference type="EMBL" id="SUZ49885.1"/>
    </source>
</evidence>
<sequence>MMAIGAVTAFIAGVELKNPWAALAIAMASGAALASVHGFFTVALGAEQVVSGLSLTILGLGLAAYLGKDYVGQPPGAELVPVQWSGLSDLPWVGPIIFKQAPIVYFALLMGIAVSLVLANTRLGLALRAAGESASSTDSAGHSVLGLRLGAVAAGGALAGASGAYLTLSITPQWAEGLTAGRGWIAVALVIFGAWRPGRVGWGALLFGGTLALKTRLQTFGVDFSPIILSMLPYILTLLILLVISVRSRKRPSPAPAGLGFAYRREER</sequence>
<dbReference type="GO" id="GO:0005886">
    <property type="term" value="C:plasma membrane"/>
    <property type="evidence" value="ECO:0007669"/>
    <property type="project" value="UniProtKB-SubCell"/>
</dbReference>
<feature type="transmembrane region" description="Helical" evidence="6">
    <location>
        <begin position="227"/>
        <end position="246"/>
    </location>
</feature>
<dbReference type="CDD" id="cd06580">
    <property type="entry name" value="TM_PBP1_transp_TpRbsC_like"/>
    <property type="match status" value="1"/>
</dbReference>
<evidence type="ECO:0000256" key="3">
    <source>
        <dbReference type="ARBA" id="ARBA00022692"/>
    </source>
</evidence>
<keyword evidence="2" id="KW-1003">Cell membrane</keyword>
<accession>A0A381N5R6</accession>
<dbReference type="Pfam" id="PF02653">
    <property type="entry name" value="BPD_transp_2"/>
    <property type="match status" value="1"/>
</dbReference>
<dbReference type="EMBL" id="UINC01000141">
    <property type="protein sequence ID" value="SUZ49885.1"/>
    <property type="molecule type" value="Genomic_DNA"/>
</dbReference>
<feature type="transmembrane region" description="Helical" evidence="6">
    <location>
        <begin position="20"/>
        <end position="42"/>
    </location>
</feature>
<evidence type="ECO:0000256" key="6">
    <source>
        <dbReference type="SAM" id="Phobius"/>
    </source>
</evidence>
<protein>
    <recommendedName>
        <fullName evidence="8">ABC transporter permease</fullName>
    </recommendedName>
</protein>
<proteinExistence type="predicted"/>
<dbReference type="PANTHER" id="PTHR43370:SF2">
    <property type="entry name" value="ABC TRANSPORTER PERMEASE PROTEIN"/>
    <property type="match status" value="1"/>
</dbReference>
<evidence type="ECO:0000256" key="1">
    <source>
        <dbReference type="ARBA" id="ARBA00004651"/>
    </source>
</evidence>
<evidence type="ECO:0008006" key="8">
    <source>
        <dbReference type="Google" id="ProtNLM"/>
    </source>
</evidence>
<dbReference type="GO" id="GO:0022857">
    <property type="term" value="F:transmembrane transporter activity"/>
    <property type="evidence" value="ECO:0007669"/>
    <property type="project" value="InterPro"/>
</dbReference>
<evidence type="ECO:0000256" key="4">
    <source>
        <dbReference type="ARBA" id="ARBA00022989"/>
    </source>
</evidence>
<name>A0A381N5R6_9ZZZZ</name>
<evidence type="ECO:0000256" key="2">
    <source>
        <dbReference type="ARBA" id="ARBA00022475"/>
    </source>
</evidence>
<organism evidence="7">
    <name type="scientific">marine metagenome</name>
    <dbReference type="NCBI Taxonomy" id="408172"/>
    <lineage>
        <taxon>unclassified sequences</taxon>
        <taxon>metagenomes</taxon>
        <taxon>ecological metagenomes</taxon>
    </lineage>
</organism>
<keyword evidence="4 6" id="KW-1133">Transmembrane helix</keyword>
<gene>
    <name evidence="7" type="ORF">METZ01_LOCUS2739</name>
</gene>
<feature type="transmembrane region" description="Helical" evidence="6">
    <location>
        <begin position="145"/>
        <end position="168"/>
    </location>
</feature>
<evidence type="ECO:0000256" key="5">
    <source>
        <dbReference type="ARBA" id="ARBA00023136"/>
    </source>
</evidence>
<dbReference type="PANTHER" id="PTHR43370">
    <property type="entry name" value="SUGAR ABC TRANSPORTER INTEGRAL MEMBRANE PROTEIN-RELATED"/>
    <property type="match status" value="1"/>
</dbReference>
<comment type="subcellular location">
    <subcellularLocation>
        <location evidence="1">Cell membrane</location>
        <topology evidence="1">Multi-pass membrane protein</topology>
    </subcellularLocation>
</comment>
<keyword evidence="5 6" id="KW-0472">Membrane</keyword>
<keyword evidence="3 6" id="KW-0812">Transmembrane</keyword>
<dbReference type="AlphaFoldDB" id="A0A381N5R6"/>